<evidence type="ECO:0000313" key="3">
    <source>
        <dbReference type="Proteomes" id="UP000219439"/>
    </source>
</evidence>
<dbReference type="Proteomes" id="UP000219439">
    <property type="component" value="Unassembled WGS sequence"/>
</dbReference>
<dbReference type="RefSeq" id="WP_097154438.1">
    <property type="nucleotide sequence ID" value="NZ_OBEL01000003.1"/>
</dbReference>
<evidence type="ECO:0000256" key="1">
    <source>
        <dbReference type="SAM" id="MobiDB-lite"/>
    </source>
</evidence>
<proteinExistence type="predicted"/>
<accession>A0A285PEF5</accession>
<keyword evidence="3" id="KW-1185">Reference proteome</keyword>
<protein>
    <submittedName>
        <fullName evidence="2">Uncharacterized protein</fullName>
    </submittedName>
</protein>
<feature type="region of interest" description="Disordered" evidence="1">
    <location>
        <begin position="61"/>
        <end position="81"/>
    </location>
</feature>
<evidence type="ECO:0000313" key="2">
    <source>
        <dbReference type="EMBL" id="SNZ20095.1"/>
    </source>
</evidence>
<dbReference type="EMBL" id="OBEL01000003">
    <property type="protein sequence ID" value="SNZ20095.1"/>
    <property type="molecule type" value="Genomic_DNA"/>
</dbReference>
<sequence length="81" mass="9411">MPENLIEMAEEEGFKQGWSDCLAGAAKMPFPDIGFSLLEPGYVKHFNAAYYDAYETAREEQRRRAALEARRSHEQSEQRER</sequence>
<name>A0A285PEF5_9HYPH</name>
<reference evidence="2 3" key="1">
    <citation type="submission" date="2017-09" db="EMBL/GenBank/DDBJ databases">
        <authorList>
            <person name="Ehlers B."/>
            <person name="Leendertz F.H."/>
        </authorList>
    </citation>
    <scope>NUCLEOTIDE SEQUENCE [LARGE SCALE GENOMIC DNA]</scope>
    <source>
        <strain evidence="2 3">DSM 18289</strain>
    </source>
</reference>
<dbReference type="AlphaFoldDB" id="A0A285PEF5"/>
<gene>
    <name evidence="2" type="ORF">SAMN06265368_3194</name>
</gene>
<organism evidence="2 3">
    <name type="scientific">Cohaesibacter gelatinilyticus</name>
    <dbReference type="NCBI Taxonomy" id="372072"/>
    <lineage>
        <taxon>Bacteria</taxon>
        <taxon>Pseudomonadati</taxon>
        <taxon>Pseudomonadota</taxon>
        <taxon>Alphaproteobacteria</taxon>
        <taxon>Hyphomicrobiales</taxon>
        <taxon>Cohaesibacteraceae</taxon>
    </lineage>
</organism>